<dbReference type="Pfam" id="PF00664">
    <property type="entry name" value="ABC_membrane"/>
    <property type="match status" value="1"/>
</dbReference>
<feature type="transmembrane region" description="Helical" evidence="7">
    <location>
        <begin position="135"/>
        <end position="158"/>
    </location>
</feature>
<reference evidence="10 11" key="1">
    <citation type="submission" date="2023-08" db="EMBL/GenBank/DDBJ databases">
        <authorList>
            <person name="Park J.-S."/>
        </authorList>
    </citation>
    <scope>NUCLEOTIDE SEQUENCE [LARGE SCALE GENOMIC DNA]</scope>
    <source>
        <strain evidence="10 11">2205SS18-9</strain>
    </source>
</reference>
<dbReference type="PANTHER" id="PTHR24221">
    <property type="entry name" value="ATP-BINDING CASSETTE SUB-FAMILY B"/>
    <property type="match status" value="1"/>
</dbReference>
<dbReference type="Gene3D" id="3.40.50.300">
    <property type="entry name" value="P-loop containing nucleotide triphosphate hydrolases"/>
    <property type="match status" value="1"/>
</dbReference>
<evidence type="ECO:0000256" key="1">
    <source>
        <dbReference type="ARBA" id="ARBA00004651"/>
    </source>
</evidence>
<organism evidence="10 11">
    <name type="scientific">Chengkuizengella axinellae</name>
    <dbReference type="NCBI Taxonomy" id="3064388"/>
    <lineage>
        <taxon>Bacteria</taxon>
        <taxon>Bacillati</taxon>
        <taxon>Bacillota</taxon>
        <taxon>Bacilli</taxon>
        <taxon>Bacillales</taxon>
        <taxon>Paenibacillaceae</taxon>
        <taxon>Chengkuizengella</taxon>
    </lineage>
</organism>
<dbReference type="Proteomes" id="UP001231941">
    <property type="component" value="Unassembled WGS sequence"/>
</dbReference>
<evidence type="ECO:0000313" key="11">
    <source>
        <dbReference type="Proteomes" id="UP001231941"/>
    </source>
</evidence>
<dbReference type="CDD" id="cd03254">
    <property type="entry name" value="ABCC_Glucan_exporter_like"/>
    <property type="match status" value="1"/>
</dbReference>
<dbReference type="InterPro" id="IPR017871">
    <property type="entry name" value="ABC_transporter-like_CS"/>
</dbReference>
<evidence type="ECO:0000256" key="7">
    <source>
        <dbReference type="SAM" id="Phobius"/>
    </source>
</evidence>
<evidence type="ECO:0000256" key="3">
    <source>
        <dbReference type="ARBA" id="ARBA00022741"/>
    </source>
</evidence>
<comment type="caution">
    <text evidence="10">The sequence shown here is derived from an EMBL/GenBank/DDBJ whole genome shotgun (WGS) entry which is preliminary data.</text>
</comment>
<sequence length="587" mass="66146">MEPKQKVSRRLFQYALHYKFRILAALLILCGAVGAELGGPLILQIIIDDHLTKDVIEMAPIFSLIGLYIVLLLIASILNFVQGYALQTTALRIIKNMRMDLMKHIQRIPIRYFDNTPIGQVVSRIANDTEAIRDLFMSFMATFVVSSVQLIGIYVFLFILDARLALLCLLLLPIFVLIMYVHLKYAKVYITIMRARLSDMNAMINESINVMPIIQAFRREKLTVEEFENLNQDRYENQMKQIRVFALSSRNAVGTIGRLVTAMVIWYFGSQSLEGAIQFGVFYVFIDYLGRIFQPIIGIFDQLTNAQRAFVSAGRVFTILDMDGTEVSNAEQEPRPKGKVRFHDVTFAYKSGENVLKNISFEAEKGETIALVGHTGSGKSSIMNLLLGFYESNEGKITIDNVDVTTLSKQALRKHMGIVLQDPFLFAGDIKFNVSLYNKKIDMNKVKEALQKVGASTFVEKLPNGYDEPVVERGSTLSAGQRQLISFARALAFDPAILILDEATASIDSETEGLIQEALKVVSEGRTTFVIAHRLSTIRDADQILVLHRGEIVERGKHNELMELQGRYHKMYQLQKGKKAEQTASTS</sequence>
<protein>
    <submittedName>
        <fullName evidence="10">ABC transporter ATP-binding protein</fullName>
    </submittedName>
</protein>
<dbReference type="PROSITE" id="PS50929">
    <property type="entry name" value="ABC_TM1F"/>
    <property type="match status" value="1"/>
</dbReference>
<evidence type="ECO:0000259" key="9">
    <source>
        <dbReference type="PROSITE" id="PS50929"/>
    </source>
</evidence>
<keyword evidence="3" id="KW-0547">Nucleotide-binding</keyword>
<keyword evidence="4 10" id="KW-0067">ATP-binding</keyword>
<keyword evidence="6 7" id="KW-0472">Membrane</keyword>
<feature type="transmembrane region" description="Helical" evidence="7">
    <location>
        <begin position="164"/>
        <end position="183"/>
    </location>
</feature>
<evidence type="ECO:0000313" key="10">
    <source>
        <dbReference type="EMBL" id="MDP5276425.1"/>
    </source>
</evidence>
<dbReference type="InterPro" id="IPR027417">
    <property type="entry name" value="P-loop_NTPase"/>
</dbReference>
<dbReference type="InterPro" id="IPR003593">
    <property type="entry name" value="AAA+_ATPase"/>
</dbReference>
<evidence type="ECO:0000256" key="5">
    <source>
        <dbReference type="ARBA" id="ARBA00022989"/>
    </source>
</evidence>
<evidence type="ECO:0000256" key="2">
    <source>
        <dbReference type="ARBA" id="ARBA00022692"/>
    </source>
</evidence>
<dbReference type="PROSITE" id="PS00211">
    <property type="entry name" value="ABC_TRANSPORTER_1"/>
    <property type="match status" value="1"/>
</dbReference>
<keyword evidence="11" id="KW-1185">Reference proteome</keyword>
<feature type="transmembrane region" description="Helical" evidence="7">
    <location>
        <begin position="59"/>
        <end position="81"/>
    </location>
</feature>
<keyword evidence="2 7" id="KW-0812">Transmembrane</keyword>
<dbReference type="SUPFAM" id="SSF52540">
    <property type="entry name" value="P-loop containing nucleoside triphosphate hydrolases"/>
    <property type="match status" value="1"/>
</dbReference>
<proteinExistence type="predicted"/>
<dbReference type="PANTHER" id="PTHR24221:SF430">
    <property type="entry name" value="MULTIDRUG RESISTANCE ABC TRANSPORTER ATP-BINDING_PERMEASE PROTEIN YHEH-RELATED"/>
    <property type="match status" value="1"/>
</dbReference>
<evidence type="ECO:0000259" key="8">
    <source>
        <dbReference type="PROSITE" id="PS50893"/>
    </source>
</evidence>
<dbReference type="EMBL" id="JAVAMP010000014">
    <property type="protein sequence ID" value="MDP5276425.1"/>
    <property type="molecule type" value="Genomic_DNA"/>
</dbReference>
<dbReference type="CDD" id="cd18544">
    <property type="entry name" value="ABC_6TM_TmrA_like"/>
    <property type="match status" value="1"/>
</dbReference>
<dbReference type="GO" id="GO:0005524">
    <property type="term" value="F:ATP binding"/>
    <property type="evidence" value="ECO:0007669"/>
    <property type="project" value="UniProtKB-KW"/>
</dbReference>
<evidence type="ECO:0000256" key="4">
    <source>
        <dbReference type="ARBA" id="ARBA00022840"/>
    </source>
</evidence>
<dbReference type="InterPro" id="IPR036640">
    <property type="entry name" value="ABC1_TM_sf"/>
</dbReference>
<dbReference type="SUPFAM" id="SSF90123">
    <property type="entry name" value="ABC transporter transmembrane region"/>
    <property type="match status" value="1"/>
</dbReference>
<comment type="subcellular location">
    <subcellularLocation>
        <location evidence="1">Cell membrane</location>
        <topology evidence="1">Multi-pass membrane protein</topology>
    </subcellularLocation>
</comment>
<feature type="transmembrane region" description="Helical" evidence="7">
    <location>
        <begin position="275"/>
        <end position="293"/>
    </location>
</feature>
<dbReference type="InterPro" id="IPR039421">
    <property type="entry name" value="Type_1_exporter"/>
</dbReference>
<gene>
    <name evidence="10" type="ORF">Q5Y73_20225</name>
</gene>
<feature type="domain" description="ABC transporter" evidence="8">
    <location>
        <begin position="340"/>
        <end position="574"/>
    </location>
</feature>
<feature type="domain" description="ABC transmembrane type-1" evidence="9">
    <location>
        <begin position="23"/>
        <end position="308"/>
    </location>
</feature>
<dbReference type="Pfam" id="PF00005">
    <property type="entry name" value="ABC_tran"/>
    <property type="match status" value="1"/>
</dbReference>
<dbReference type="Gene3D" id="1.20.1560.10">
    <property type="entry name" value="ABC transporter type 1, transmembrane domain"/>
    <property type="match status" value="1"/>
</dbReference>
<keyword evidence="5 7" id="KW-1133">Transmembrane helix</keyword>
<dbReference type="PROSITE" id="PS50893">
    <property type="entry name" value="ABC_TRANSPORTER_2"/>
    <property type="match status" value="1"/>
</dbReference>
<feature type="transmembrane region" description="Helical" evidence="7">
    <location>
        <begin position="20"/>
        <end position="47"/>
    </location>
</feature>
<dbReference type="SMART" id="SM00382">
    <property type="entry name" value="AAA"/>
    <property type="match status" value="1"/>
</dbReference>
<accession>A0ABT9J4A2</accession>
<dbReference type="RefSeq" id="WP_305993729.1">
    <property type="nucleotide sequence ID" value="NZ_JAVAMP010000014.1"/>
</dbReference>
<evidence type="ECO:0000256" key="6">
    <source>
        <dbReference type="ARBA" id="ARBA00023136"/>
    </source>
</evidence>
<name>A0ABT9J4A2_9BACL</name>
<dbReference type="InterPro" id="IPR011527">
    <property type="entry name" value="ABC1_TM_dom"/>
</dbReference>
<dbReference type="InterPro" id="IPR003439">
    <property type="entry name" value="ABC_transporter-like_ATP-bd"/>
</dbReference>